<comment type="similarity">
    <text evidence="1 8">Belongs to the inositol phosphokinase (IPK) family.</text>
</comment>
<evidence type="ECO:0000256" key="9">
    <source>
        <dbReference type="SAM" id="MobiDB-lite"/>
    </source>
</evidence>
<dbReference type="Proteomes" id="UP001530293">
    <property type="component" value="Unassembled WGS sequence"/>
</dbReference>
<keyword evidence="3" id="KW-0547">Nucleotide-binding</keyword>
<dbReference type="InterPro" id="IPR038286">
    <property type="entry name" value="IPK_sf"/>
</dbReference>
<evidence type="ECO:0000256" key="5">
    <source>
        <dbReference type="ARBA" id="ARBA00022840"/>
    </source>
</evidence>
<feature type="region of interest" description="Disordered" evidence="9">
    <location>
        <begin position="95"/>
        <end position="115"/>
    </location>
</feature>
<evidence type="ECO:0000313" key="11">
    <source>
        <dbReference type="EMBL" id="KAL3760008.1"/>
    </source>
</evidence>
<protein>
    <recommendedName>
        <fullName evidence="8">Kinase</fullName>
        <ecNumber evidence="8">2.7.-.-</ecNumber>
    </recommendedName>
</protein>
<evidence type="ECO:0000256" key="10">
    <source>
        <dbReference type="SAM" id="Phobius"/>
    </source>
</evidence>
<evidence type="ECO:0000256" key="6">
    <source>
        <dbReference type="ARBA" id="ARBA00036164"/>
    </source>
</evidence>
<keyword evidence="4 8" id="KW-0418">Kinase</keyword>
<comment type="caution">
    <text evidence="11">The sequence shown here is derived from an EMBL/GenBank/DDBJ whole genome shotgun (WGS) entry which is preliminary data.</text>
</comment>
<evidence type="ECO:0000256" key="8">
    <source>
        <dbReference type="RuleBase" id="RU363090"/>
    </source>
</evidence>
<proteinExistence type="inferred from homology"/>
<dbReference type="GO" id="GO:0016301">
    <property type="term" value="F:kinase activity"/>
    <property type="evidence" value="ECO:0007669"/>
    <property type="project" value="UniProtKB-KW"/>
</dbReference>
<dbReference type="EMBL" id="JALLBG020000194">
    <property type="protein sequence ID" value="KAL3760008.1"/>
    <property type="molecule type" value="Genomic_DNA"/>
</dbReference>
<keyword evidence="2 8" id="KW-0808">Transferase</keyword>
<keyword evidence="10" id="KW-0472">Membrane</keyword>
<dbReference type="Pfam" id="PF03770">
    <property type="entry name" value="IPK"/>
    <property type="match status" value="1"/>
</dbReference>
<organism evidence="11 12">
    <name type="scientific">Discostella pseudostelligera</name>
    <dbReference type="NCBI Taxonomy" id="259834"/>
    <lineage>
        <taxon>Eukaryota</taxon>
        <taxon>Sar</taxon>
        <taxon>Stramenopiles</taxon>
        <taxon>Ochrophyta</taxon>
        <taxon>Bacillariophyta</taxon>
        <taxon>Coscinodiscophyceae</taxon>
        <taxon>Thalassiosirophycidae</taxon>
        <taxon>Stephanodiscales</taxon>
        <taxon>Stephanodiscaceae</taxon>
        <taxon>Discostella</taxon>
    </lineage>
</organism>
<evidence type="ECO:0000256" key="4">
    <source>
        <dbReference type="ARBA" id="ARBA00022777"/>
    </source>
</evidence>
<evidence type="ECO:0000256" key="7">
    <source>
        <dbReference type="ARBA" id="ARBA00036525"/>
    </source>
</evidence>
<comment type="catalytic activity">
    <reaction evidence="7">
        <text>1D-myo-inositol 1,3,4,6-tetrakisphosphate + ATP = 1D-myo-inositol 1,3,4,5,6-pentakisphosphate + ADP + H(+)</text>
        <dbReference type="Rhea" id="RHEA:12717"/>
        <dbReference type="ChEBI" id="CHEBI:15378"/>
        <dbReference type="ChEBI" id="CHEBI:30616"/>
        <dbReference type="ChEBI" id="CHEBI:57660"/>
        <dbReference type="ChEBI" id="CHEBI:57733"/>
        <dbReference type="ChEBI" id="CHEBI:456216"/>
        <dbReference type="EC" id="2.7.1.140"/>
    </reaction>
</comment>
<dbReference type="PANTHER" id="PTHR12400">
    <property type="entry name" value="INOSITOL POLYPHOSPHATE KINASE"/>
    <property type="match status" value="1"/>
</dbReference>
<name>A0ABD3M7T6_9STRA</name>
<dbReference type="Gene3D" id="3.30.470.160">
    <property type="entry name" value="Inositol polyphosphate kinase"/>
    <property type="match status" value="1"/>
</dbReference>
<dbReference type="SUPFAM" id="SSF56104">
    <property type="entry name" value="SAICAR synthase-like"/>
    <property type="match status" value="1"/>
</dbReference>
<reference evidence="11 12" key="1">
    <citation type="submission" date="2024-10" db="EMBL/GenBank/DDBJ databases">
        <title>Updated reference genomes for cyclostephanoid diatoms.</title>
        <authorList>
            <person name="Roberts W.R."/>
            <person name="Alverson A.J."/>
        </authorList>
    </citation>
    <scope>NUCLEOTIDE SEQUENCE [LARGE SCALE GENOMIC DNA]</scope>
    <source>
        <strain evidence="11 12">AJA232-27</strain>
    </source>
</reference>
<keyword evidence="10" id="KW-0812">Transmembrane</keyword>
<dbReference type="EC" id="2.7.-.-" evidence="8"/>
<accession>A0ABD3M7T6</accession>
<keyword evidence="5" id="KW-0067">ATP-binding</keyword>
<keyword evidence="10" id="KW-1133">Transmembrane helix</keyword>
<keyword evidence="12" id="KW-1185">Reference proteome</keyword>
<feature type="transmembrane region" description="Helical" evidence="10">
    <location>
        <begin position="12"/>
        <end position="36"/>
    </location>
</feature>
<evidence type="ECO:0000256" key="2">
    <source>
        <dbReference type="ARBA" id="ARBA00022679"/>
    </source>
</evidence>
<evidence type="ECO:0000256" key="1">
    <source>
        <dbReference type="ARBA" id="ARBA00007374"/>
    </source>
</evidence>
<sequence length="552" mass="61768">MSATENNATTTVASAVVVVFPLALGVAAITAFRLLLWRARITSQSLEEDARHVWSDGSMMLDCSNEELIESIIQRAIDRGNETLETCKSNDIMSSPTLYQSSSSSSDAESSGENLDNTFSPIQSALAKPQQMTAQVGGIAKHKHPILMYDRFILKPIRLLDVRSRLNYAPSMTGTTNAQDETTMTGKCAPRRCIIGKKMDSTNVFRGIREVAFYESMAFASSMPVSSGMQQKCNEKTTNSVNKAEISWAMMRLLSLHKNGSSTNESFIHFCRRSPTICRRHRHPVKLSHLETLVLLATYYFGDPVVVSRVQSYALAWHALLMESNALKRLTEFTAQYFGVADGHRYEGRTMNPPTTHSHLLLQNLIASFRQPNIIDIKMGTRTYEPTAPISKQISQAAKYPQQLVLGFRIVGMGVHMPDGTYQYWDKSFGVTLKKEEDLVAALMSFFQCTNAAMNKPYIRFILACVIQQLNRIKHWFEVENTSLVFYASSILIAYENSIQIDDVTFSTCCNEPIVKMIDFAHVCRRTGGDCGYLTGLRSLIKILCAIEGRVT</sequence>
<evidence type="ECO:0000256" key="3">
    <source>
        <dbReference type="ARBA" id="ARBA00022741"/>
    </source>
</evidence>
<dbReference type="PANTHER" id="PTHR12400:SF51">
    <property type="entry name" value="INOSITOL POLYPHOSPHATE MULTIKINASE"/>
    <property type="match status" value="1"/>
</dbReference>
<dbReference type="InterPro" id="IPR005522">
    <property type="entry name" value="IPK"/>
</dbReference>
<feature type="compositionally biased region" description="Low complexity" evidence="9">
    <location>
        <begin position="95"/>
        <end position="111"/>
    </location>
</feature>
<dbReference type="AlphaFoldDB" id="A0ABD3M7T6"/>
<evidence type="ECO:0000313" key="12">
    <source>
        <dbReference type="Proteomes" id="UP001530293"/>
    </source>
</evidence>
<comment type="catalytic activity">
    <reaction evidence="6">
        <text>1D-myo-inositol 1,4,5-trisphosphate + 2 ATP = 1D-myo-inositol 1,3,4,5,6-pentakisphosphate + 2 ADP + 2 H(+)</text>
        <dbReference type="Rhea" id="RHEA:32359"/>
        <dbReference type="ChEBI" id="CHEBI:15378"/>
        <dbReference type="ChEBI" id="CHEBI:30616"/>
        <dbReference type="ChEBI" id="CHEBI:57733"/>
        <dbReference type="ChEBI" id="CHEBI:203600"/>
        <dbReference type="ChEBI" id="CHEBI:456216"/>
        <dbReference type="EC" id="2.7.1.151"/>
    </reaction>
</comment>
<dbReference type="GO" id="GO:0005524">
    <property type="term" value="F:ATP binding"/>
    <property type="evidence" value="ECO:0007669"/>
    <property type="project" value="UniProtKB-KW"/>
</dbReference>
<gene>
    <name evidence="11" type="ORF">ACHAWU_006556</name>
</gene>